<keyword evidence="5" id="KW-1185">Reference proteome</keyword>
<keyword evidence="1" id="KW-0805">Transcription regulation</keyword>
<evidence type="ECO:0000313" key="4">
    <source>
        <dbReference type="EMBL" id="GAB95939.1"/>
    </source>
</evidence>
<dbReference type="Proteomes" id="UP000008366">
    <property type="component" value="Unassembled WGS sequence"/>
</dbReference>
<dbReference type="InterPro" id="IPR014036">
    <property type="entry name" value="DeoR-like_C"/>
</dbReference>
<dbReference type="SMART" id="SM01134">
    <property type="entry name" value="DeoRC"/>
    <property type="match status" value="1"/>
</dbReference>
<keyword evidence="2" id="KW-0804">Transcription</keyword>
<sequence>MGGQRTTVDALVALTGASPVTIRRDLADLEGHGLLKRVHGGAVAASRRGMRTQTYAMRANQDVASKESVAALVAGLIEEHETVVLDNGTTNDAVARTLVGRDLTVLCMSLHSAVALGVHPQAQVIVPGGVVVPDTLSATPAACIDAARSIRADVAVLGAAAASASHGLTTTTFDDAQIKGAIVACATHRILLADRAKLTRTASFRFAGLEDIDDLVTTADSPPDLLEEFRAAGVQVHLAPAAPAHP</sequence>
<dbReference type="InterPro" id="IPR037171">
    <property type="entry name" value="NagB/RpiA_transferase-like"/>
</dbReference>
<dbReference type="InterPro" id="IPR050313">
    <property type="entry name" value="Carb_Metab_HTH_regulators"/>
</dbReference>
<dbReference type="Pfam" id="PF00455">
    <property type="entry name" value="DeoRC"/>
    <property type="match status" value="1"/>
</dbReference>
<evidence type="ECO:0000313" key="5">
    <source>
        <dbReference type="Proteomes" id="UP000008366"/>
    </source>
</evidence>
<dbReference type="SUPFAM" id="SSF46785">
    <property type="entry name" value="Winged helix' DNA-binding domain"/>
    <property type="match status" value="1"/>
</dbReference>
<dbReference type="PANTHER" id="PTHR30363">
    <property type="entry name" value="HTH-TYPE TRANSCRIPTIONAL REGULATOR SRLR-RELATED"/>
    <property type="match status" value="1"/>
</dbReference>
<dbReference type="PANTHER" id="PTHR30363:SF44">
    <property type="entry name" value="AGA OPERON TRANSCRIPTIONAL REPRESSOR-RELATED"/>
    <property type="match status" value="1"/>
</dbReference>
<name>K6XAU9_9MICO</name>
<comment type="caution">
    <text evidence="4">The sequence shown here is derived from an EMBL/GenBank/DDBJ whole genome shotgun (WGS) entry which is preliminary data.</text>
</comment>
<gene>
    <name evidence="4" type="ORF">KILIM_029_00490</name>
</gene>
<reference evidence="4 5" key="1">
    <citation type="submission" date="2012-08" db="EMBL/GenBank/DDBJ databases">
        <title>Whole genome shotgun sequence of Kineosphaera limosa NBRC 100340.</title>
        <authorList>
            <person name="Yoshida I."/>
            <person name="Isaki S."/>
            <person name="Hosoyama A."/>
            <person name="Tsuchikane K."/>
            <person name="Katsumata H."/>
            <person name="Ando Y."/>
            <person name="Ohji S."/>
            <person name="Hamada M."/>
            <person name="Tamura T."/>
            <person name="Yamazoe A."/>
            <person name="Yamazaki S."/>
            <person name="Fujita N."/>
        </authorList>
    </citation>
    <scope>NUCLEOTIDE SEQUENCE [LARGE SCALE GENOMIC DNA]</scope>
    <source>
        <strain evidence="4 5">NBRC 100340</strain>
    </source>
</reference>
<dbReference type="SMART" id="SM00420">
    <property type="entry name" value="HTH_DEOR"/>
    <property type="match status" value="1"/>
</dbReference>
<accession>K6XAU9</accession>
<dbReference type="GO" id="GO:0003700">
    <property type="term" value="F:DNA-binding transcription factor activity"/>
    <property type="evidence" value="ECO:0007669"/>
    <property type="project" value="InterPro"/>
</dbReference>
<dbReference type="Pfam" id="PF08220">
    <property type="entry name" value="HTH_DeoR"/>
    <property type="match status" value="1"/>
</dbReference>
<dbReference type="InterPro" id="IPR036390">
    <property type="entry name" value="WH_DNA-bd_sf"/>
</dbReference>
<dbReference type="SUPFAM" id="SSF100950">
    <property type="entry name" value="NagB/RpiA/CoA transferase-like"/>
    <property type="match status" value="1"/>
</dbReference>
<feature type="domain" description="HTH deoR-type" evidence="3">
    <location>
        <begin position="1"/>
        <end position="44"/>
    </location>
</feature>
<protein>
    <submittedName>
        <fullName evidence="4">Putative DeoR family transcriptional regulator</fullName>
    </submittedName>
</protein>
<proteinExistence type="predicted"/>
<dbReference type="InterPro" id="IPR001034">
    <property type="entry name" value="DeoR_HTH"/>
</dbReference>
<dbReference type="STRING" id="1184609.KILIM_029_00490"/>
<evidence type="ECO:0000256" key="2">
    <source>
        <dbReference type="ARBA" id="ARBA00023163"/>
    </source>
</evidence>
<evidence type="ECO:0000259" key="3">
    <source>
        <dbReference type="PROSITE" id="PS51000"/>
    </source>
</evidence>
<organism evidence="4 5">
    <name type="scientific">Kineosphaera limosa NBRC 100340</name>
    <dbReference type="NCBI Taxonomy" id="1184609"/>
    <lineage>
        <taxon>Bacteria</taxon>
        <taxon>Bacillati</taxon>
        <taxon>Actinomycetota</taxon>
        <taxon>Actinomycetes</taxon>
        <taxon>Micrococcales</taxon>
        <taxon>Dermatophilaceae</taxon>
        <taxon>Kineosphaera</taxon>
    </lineage>
</organism>
<dbReference type="PRINTS" id="PR00037">
    <property type="entry name" value="HTHLACR"/>
</dbReference>
<dbReference type="AlphaFoldDB" id="K6XAU9"/>
<dbReference type="PROSITE" id="PS51000">
    <property type="entry name" value="HTH_DEOR_2"/>
    <property type="match status" value="1"/>
</dbReference>
<dbReference type="EMBL" id="BAHD01000029">
    <property type="protein sequence ID" value="GAB95939.1"/>
    <property type="molecule type" value="Genomic_DNA"/>
</dbReference>
<evidence type="ECO:0000256" key="1">
    <source>
        <dbReference type="ARBA" id="ARBA00023015"/>
    </source>
</evidence>
<dbReference type="eggNOG" id="COG1349">
    <property type="taxonomic scope" value="Bacteria"/>
</dbReference>